<keyword evidence="3" id="KW-0411">Iron-sulfur</keyword>
<dbReference type="eggNOG" id="COG2006">
    <property type="taxonomic scope" value="Bacteria"/>
</dbReference>
<dbReference type="PROSITE" id="PS51379">
    <property type="entry name" value="4FE4S_FER_2"/>
    <property type="match status" value="2"/>
</dbReference>
<dbReference type="InterPro" id="IPR007160">
    <property type="entry name" value="DUF362"/>
</dbReference>
<evidence type="ECO:0000256" key="2">
    <source>
        <dbReference type="ARBA" id="ARBA00023004"/>
    </source>
</evidence>
<evidence type="ECO:0000256" key="3">
    <source>
        <dbReference type="ARBA" id="ARBA00023014"/>
    </source>
</evidence>
<organism evidence="5">
    <name type="scientific">Desulfovibrio sp. U5L</name>
    <dbReference type="NCBI Taxonomy" id="596152"/>
    <lineage>
        <taxon>Bacteria</taxon>
        <taxon>Pseudomonadati</taxon>
        <taxon>Thermodesulfobacteriota</taxon>
        <taxon>Desulfovibrionia</taxon>
        <taxon>Desulfovibrionales</taxon>
        <taxon>Desulfovibrionaceae</taxon>
        <taxon>Desulfovibrio</taxon>
    </lineage>
</organism>
<protein>
    <recommendedName>
        <fullName evidence="4">4Fe-4S ferredoxin-type domain-containing protein</fullName>
    </recommendedName>
</protein>
<proteinExistence type="predicted"/>
<dbReference type="GO" id="GO:0051536">
    <property type="term" value="F:iron-sulfur cluster binding"/>
    <property type="evidence" value="ECO:0007669"/>
    <property type="project" value="UniProtKB-KW"/>
</dbReference>
<dbReference type="Pfam" id="PF13237">
    <property type="entry name" value="Fer4_10"/>
    <property type="match status" value="1"/>
</dbReference>
<feature type="domain" description="4Fe-4S ferredoxin-type" evidence="4">
    <location>
        <begin position="339"/>
        <end position="361"/>
    </location>
</feature>
<dbReference type="InterPro" id="IPR017896">
    <property type="entry name" value="4Fe4S_Fe-S-bd"/>
</dbReference>
<dbReference type="STRING" id="596152.DesU5LDRAFT_3711"/>
<accession>I2Q6C4</accession>
<reference evidence="5" key="1">
    <citation type="submission" date="2011-11" db="EMBL/GenBank/DDBJ databases">
        <title>Improved High-Quality Draft sequence of Desulfovibrio sp. U5L.</title>
        <authorList>
            <consortium name="US DOE Joint Genome Institute"/>
            <person name="Lucas S."/>
            <person name="Han J."/>
            <person name="Lapidus A."/>
            <person name="Cheng J.-F."/>
            <person name="Goodwin L."/>
            <person name="Pitluck S."/>
            <person name="Peters L."/>
            <person name="Ovchinnikova G."/>
            <person name="Held B."/>
            <person name="Detter J.C."/>
            <person name="Han C."/>
            <person name="Tapia R."/>
            <person name="Land M."/>
            <person name="Hauser L."/>
            <person name="Kyrpides N."/>
            <person name="Ivanova N."/>
            <person name="Pagani I."/>
            <person name="Gabster J."/>
            <person name="Walker C."/>
            <person name="Stolyar S."/>
            <person name="Stahl D."/>
            <person name="Arkin A."/>
            <person name="Dehal P."/>
            <person name="Hazen T."/>
            <person name="Woyke T."/>
        </authorList>
    </citation>
    <scope>NUCLEOTIDE SEQUENCE [LARGE SCALE GENOMIC DNA]</scope>
    <source>
        <strain evidence="5">U5L</strain>
    </source>
</reference>
<dbReference type="InterPro" id="IPR017900">
    <property type="entry name" value="4Fe4S_Fe_S_CS"/>
</dbReference>
<feature type="domain" description="4Fe-4S ferredoxin-type" evidence="4">
    <location>
        <begin position="383"/>
        <end position="412"/>
    </location>
</feature>
<keyword evidence="1" id="KW-0479">Metal-binding</keyword>
<sequence>MPAMRLAIRHADSLAAVRRVLNDVLPDFARVFPTDRAAPILVKPNLNANMNAQTGNTTDLRLLTALLAWLREAGYTDVVVGEGTNSGFYRNRIGVIARLRVDRAAARFGYAALDLNDVPGLPVAFENGVTALVAAPVLEAALVINLPKLKTHFEAGMSVCLKNLMGCLVGQENKKKTHQSLAANIVNLNLAVRPGLHIVDALVAMEGLGPTRGTPLRCDTLVIGENPYLIDLACARLAGFPAERVRPLAEARRRGLATPEMDALLDGLDLAPVAGRPFAPPVAGQLATFIHSPRRQKYFLAVRNTAFFRWLAGTDWFGALLFKTGLRQDVFCREEMRLEKLTLDRAACDGCGVCRDFCPAGLDPAAVHAAGDNEATAAGDSAATAASGPAACLGCLYCFLACPKKALAFHGEEGFLAEQRRQYDALVRALAPPACPQEKDLPSR</sequence>
<dbReference type="OrthoDB" id="9807879at2"/>
<dbReference type="EMBL" id="JH600068">
    <property type="protein sequence ID" value="EIG55330.1"/>
    <property type="molecule type" value="Genomic_DNA"/>
</dbReference>
<name>I2Q6C4_9BACT</name>
<evidence type="ECO:0000259" key="4">
    <source>
        <dbReference type="PROSITE" id="PS51379"/>
    </source>
</evidence>
<dbReference type="SUPFAM" id="SSF54862">
    <property type="entry name" value="4Fe-4S ferredoxins"/>
    <property type="match status" value="1"/>
</dbReference>
<dbReference type="Gene3D" id="3.30.70.20">
    <property type="match status" value="1"/>
</dbReference>
<dbReference type="Pfam" id="PF04015">
    <property type="entry name" value="DUF362"/>
    <property type="match status" value="1"/>
</dbReference>
<evidence type="ECO:0000313" key="5">
    <source>
        <dbReference type="EMBL" id="EIG55330.1"/>
    </source>
</evidence>
<gene>
    <name evidence="5" type="ORF">DesU5LDRAFT_3711</name>
</gene>
<evidence type="ECO:0000256" key="1">
    <source>
        <dbReference type="ARBA" id="ARBA00022723"/>
    </source>
</evidence>
<dbReference type="PROSITE" id="PS00198">
    <property type="entry name" value="4FE4S_FER_1"/>
    <property type="match status" value="2"/>
</dbReference>
<keyword evidence="2" id="KW-0408">Iron</keyword>
<dbReference type="GO" id="GO:0046872">
    <property type="term" value="F:metal ion binding"/>
    <property type="evidence" value="ECO:0007669"/>
    <property type="project" value="UniProtKB-KW"/>
</dbReference>
<dbReference type="HOGENOM" id="CLU_642099_0_0_7"/>
<dbReference type="AlphaFoldDB" id="I2Q6C4"/>